<proteinExistence type="predicted"/>
<dbReference type="Pfam" id="PF01535">
    <property type="entry name" value="PPR"/>
    <property type="match status" value="2"/>
</dbReference>
<evidence type="ECO:0000313" key="4">
    <source>
        <dbReference type="Proteomes" id="UP001415857"/>
    </source>
</evidence>
<dbReference type="PROSITE" id="PS51375">
    <property type="entry name" value="PPR"/>
    <property type="match status" value="1"/>
</dbReference>
<evidence type="ECO:0008006" key="5">
    <source>
        <dbReference type="Google" id="ProtNLM"/>
    </source>
</evidence>
<evidence type="ECO:0000313" key="3">
    <source>
        <dbReference type="EMBL" id="KAK9288668.1"/>
    </source>
</evidence>
<dbReference type="InterPro" id="IPR002885">
    <property type="entry name" value="PPR_rpt"/>
</dbReference>
<name>A0AAP0X783_LIQFO</name>
<dbReference type="PANTHER" id="PTHR47928">
    <property type="entry name" value="REPEAT-CONTAINING PROTEIN, PUTATIVE-RELATED"/>
    <property type="match status" value="1"/>
</dbReference>
<dbReference type="Gene3D" id="1.25.40.10">
    <property type="entry name" value="Tetratricopeptide repeat domain"/>
    <property type="match status" value="1"/>
</dbReference>
<dbReference type="EMBL" id="JBBPBK010000003">
    <property type="protein sequence ID" value="KAK9288668.1"/>
    <property type="molecule type" value="Genomic_DNA"/>
</dbReference>
<evidence type="ECO:0000256" key="1">
    <source>
        <dbReference type="ARBA" id="ARBA00022737"/>
    </source>
</evidence>
<accession>A0AAP0X783</accession>
<protein>
    <recommendedName>
        <fullName evidence="5">Pentatricopeptide repeat-containing protein</fullName>
    </recommendedName>
</protein>
<keyword evidence="4" id="KW-1185">Reference proteome</keyword>
<organism evidence="3 4">
    <name type="scientific">Liquidambar formosana</name>
    <name type="common">Formosan gum</name>
    <dbReference type="NCBI Taxonomy" id="63359"/>
    <lineage>
        <taxon>Eukaryota</taxon>
        <taxon>Viridiplantae</taxon>
        <taxon>Streptophyta</taxon>
        <taxon>Embryophyta</taxon>
        <taxon>Tracheophyta</taxon>
        <taxon>Spermatophyta</taxon>
        <taxon>Magnoliopsida</taxon>
        <taxon>eudicotyledons</taxon>
        <taxon>Gunneridae</taxon>
        <taxon>Pentapetalae</taxon>
        <taxon>Saxifragales</taxon>
        <taxon>Altingiaceae</taxon>
        <taxon>Liquidambar</taxon>
    </lineage>
</organism>
<feature type="repeat" description="PPR" evidence="2">
    <location>
        <begin position="5"/>
        <end position="39"/>
    </location>
</feature>
<comment type="caution">
    <text evidence="3">The sequence shown here is derived from an EMBL/GenBank/DDBJ whole genome shotgun (WGS) entry which is preliminary data.</text>
</comment>
<dbReference type="PANTHER" id="PTHR47928:SF207">
    <property type="entry name" value="PENTATRICOPEPTIDE REPEAT-CONTAINING PROTEIN"/>
    <property type="match status" value="1"/>
</dbReference>
<dbReference type="NCBIfam" id="TIGR00756">
    <property type="entry name" value="PPR"/>
    <property type="match status" value="2"/>
</dbReference>
<dbReference type="AlphaFoldDB" id="A0AAP0X783"/>
<sequence length="75" mass="8473">MSKKTVVSWNSLIAGYIRNGDVESACGMFNEMMESDIVSWNTIIGAMVQESLFQEAIELFRFMQSEGIKADKNED</sequence>
<dbReference type="Proteomes" id="UP001415857">
    <property type="component" value="Unassembled WGS sequence"/>
</dbReference>
<gene>
    <name evidence="3" type="ORF">L1049_017129</name>
</gene>
<keyword evidence="1" id="KW-0677">Repeat</keyword>
<evidence type="ECO:0000256" key="2">
    <source>
        <dbReference type="PROSITE-ProRule" id="PRU00708"/>
    </source>
</evidence>
<dbReference type="InterPro" id="IPR011990">
    <property type="entry name" value="TPR-like_helical_dom_sf"/>
</dbReference>
<dbReference type="InterPro" id="IPR050421">
    <property type="entry name" value="PPR"/>
</dbReference>
<reference evidence="3 4" key="1">
    <citation type="journal article" date="2024" name="Plant J.">
        <title>Genome sequences and population genomics reveal climatic adaptation and genomic divergence between two closely related sweetgum species.</title>
        <authorList>
            <person name="Xu W.Q."/>
            <person name="Ren C.Q."/>
            <person name="Zhang X.Y."/>
            <person name="Comes H.P."/>
            <person name="Liu X.H."/>
            <person name="Li Y.G."/>
            <person name="Kettle C.J."/>
            <person name="Jalonen R."/>
            <person name="Gaisberger H."/>
            <person name="Ma Y.Z."/>
            <person name="Qiu Y.X."/>
        </authorList>
    </citation>
    <scope>NUCLEOTIDE SEQUENCE [LARGE SCALE GENOMIC DNA]</scope>
    <source>
        <strain evidence="3">Hangzhou</strain>
    </source>
</reference>